<feature type="transmembrane region" description="Helical" evidence="7">
    <location>
        <begin position="222"/>
        <end position="240"/>
    </location>
</feature>
<comment type="subcellular location">
    <subcellularLocation>
        <location evidence="1 7">Cell membrane</location>
        <topology evidence="1 7">Multi-pass membrane protein</topology>
    </subcellularLocation>
</comment>
<feature type="domain" description="ABC transmembrane type-1" evidence="8">
    <location>
        <begin position="60"/>
        <end position="240"/>
    </location>
</feature>
<dbReference type="AlphaFoldDB" id="A0A1M6D2N7"/>
<keyword evidence="4 7" id="KW-0812">Transmembrane</keyword>
<keyword evidence="2 7" id="KW-0813">Transport</keyword>
<evidence type="ECO:0000256" key="3">
    <source>
        <dbReference type="ARBA" id="ARBA00022475"/>
    </source>
</evidence>
<dbReference type="GO" id="GO:0055085">
    <property type="term" value="P:transmembrane transport"/>
    <property type="evidence" value="ECO:0007669"/>
    <property type="project" value="InterPro"/>
</dbReference>
<feature type="transmembrane region" description="Helical" evidence="7">
    <location>
        <begin position="166"/>
        <end position="183"/>
    </location>
</feature>
<dbReference type="RefSeq" id="WP_073025120.1">
    <property type="nucleotide sequence ID" value="NZ_FQZS01000006.1"/>
</dbReference>
<dbReference type="PANTHER" id="PTHR30151">
    <property type="entry name" value="ALKANE SULFONATE ABC TRANSPORTER-RELATED, MEMBRANE SUBUNIT"/>
    <property type="match status" value="1"/>
</dbReference>
<keyword evidence="5 7" id="KW-1133">Transmembrane helix</keyword>
<name>A0A1M6D2N7_9FIRM</name>
<evidence type="ECO:0000256" key="2">
    <source>
        <dbReference type="ARBA" id="ARBA00022448"/>
    </source>
</evidence>
<dbReference type="InterPro" id="IPR000515">
    <property type="entry name" value="MetI-like"/>
</dbReference>
<evidence type="ECO:0000313" key="10">
    <source>
        <dbReference type="Proteomes" id="UP000184442"/>
    </source>
</evidence>
<dbReference type="PROSITE" id="PS50928">
    <property type="entry name" value="ABC_TM1"/>
    <property type="match status" value="1"/>
</dbReference>
<feature type="transmembrane region" description="Helical" evidence="7">
    <location>
        <begin position="7"/>
        <end position="26"/>
    </location>
</feature>
<evidence type="ECO:0000256" key="1">
    <source>
        <dbReference type="ARBA" id="ARBA00004651"/>
    </source>
</evidence>
<keyword evidence="6 7" id="KW-0472">Membrane</keyword>
<accession>A0A1M6D2N7</accession>
<dbReference type="Gene3D" id="1.10.3720.10">
    <property type="entry name" value="MetI-like"/>
    <property type="match status" value="1"/>
</dbReference>
<sequence length="266" mass="29111">MKKDKIFINVIRAAIVAGFLILWEIAAVNNWVSIYYTSKPSEIILDLINFTTSGELMKHASITLKEALTGLFYGSIIGISAGLIFGQFSTIGKIFTPIITAIHGIPQLTLAPVYILWFGIGFASKVFLAGLMTFFSVFFSTYNAILTMEQNLIESASLLGAKKYQILLHVVLPTCTPWIIAGVRTGLGASLVGAIVGEYMGASAGFGWMVAYATSYFNIKRVMSCIVILLLVGIVMNAGLDRIEKILLRWRTQTSLSIETKNESKC</sequence>
<proteinExistence type="inferred from homology"/>
<dbReference type="Proteomes" id="UP000184442">
    <property type="component" value="Unassembled WGS sequence"/>
</dbReference>
<evidence type="ECO:0000256" key="5">
    <source>
        <dbReference type="ARBA" id="ARBA00022989"/>
    </source>
</evidence>
<dbReference type="GO" id="GO:0005886">
    <property type="term" value="C:plasma membrane"/>
    <property type="evidence" value="ECO:0007669"/>
    <property type="project" value="UniProtKB-SubCell"/>
</dbReference>
<feature type="transmembrane region" description="Helical" evidence="7">
    <location>
        <begin position="189"/>
        <end position="210"/>
    </location>
</feature>
<dbReference type="PANTHER" id="PTHR30151:SF20">
    <property type="entry name" value="ABC TRANSPORTER PERMEASE PROTEIN HI_0355-RELATED"/>
    <property type="match status" value="1"/>
</dbReference>
<dbReference type="EMBL" id="FQZS01000006">
    <property type="protein sequence ID" value="SHI67522.1"/>
    <property type="molecule type" value="Genomic_DNA"/>
</dbReference>
<dbReference type="CDD" id="cd06261">
    <property type="entry name" value="TM_PBP2"/>
    <property type="match status" value="1"/>
</dbReference>
<keyword evidence="3" id="KW-1003">Cell membrane</keyword>
<feature type="transmembrane region" description="Helical" evidence="7">
    <location>
        <begin position="126"/>
        <end position="145"/>
    </location>
</feature>
<evidence type="ECO:0000256" key="4">
    <source>
        <dbReference type="ARBA" id="ARBA00022692"/>
    </source>
</evidence>
<feature type="transmembrane region" description="Helical" evidence="7">
    <location>
        <begin position="98"/>
        <end position="120"/>
    </location>
</feature>
<dbReference type="InterPro" id="IPR035906">
    <property type="entry name" value="MetI-like_sf"/>
</dbReference>
<protein>
    <submittedName>
        <fullName evidence="9">NitT/TauT family transport system permease protein</fullName>
    </submittedName>
</protein>
<evidence type="ECO:0000313" key="9">
    <source>
        <dbReference type="EMBL" id="SHI67522.1"/>
    </source>
</evidence>
<comment type="similarity">
    <text evidence="7">Belongs to the binding-protein-dependent transport system permease family.</text>
</comment>
<evidence type="ECO:0000256" key="6">
    <source>
        <dbReference type="ARBA" id="ARBA00023136"/>
    </source>
</evidence>
<feature type="transmembrane region" description="Helical" evidence="7">
    <location>
        <begin position="67"/>
        <end position="86"/>
    </location>
</feature>
<dbReference type="Pfam" id="PF00528">
    <property type="entry name" value="BPD_transp_1"/>
    <property type="match status" value="1"/>
</dbReference>
<gene>
    <name evidence="9" type="ORF">SAMN02745176_00983</name>
</gene>
<dbReference type="STRING" id="1122184.SAMN02745176_00983"/>
<organism evidence="9 10">
    <name type="scientific">Lutispora thermophila DSM 19022</name>
    <dbReference type="NCBI Taxonomy" id="1122184"/>
    <lineage>
        <taxon>Bacteria</taxon>
        <taxon>Bacillati</taxon>
        <taxon>Bacillota</taxon>
        <taxon>Clostridia</taxon>
        <taxon>Lutisporales</taxon>
        <taxon>Lutisporaceae</taxon>
        <taxon>Lutispora</taxon>
    </lineage>
</organism>
<reference evidence="9 10" key="1">
    <citation type="submission" date="2016-11" db="EMBL/GenBank/DDBJ databases">
        <authorList>
            <person name="Jaros S."/>
            <person name="Januszkiewicz K."/>
            <person name="Wedrychowicz H."/>
        </authorList>
    </citation>
    <scope>NUCLEOTIDE SEQUENCE [LARGE SCALE GENOMIC DNA]</scope>
    <source>
        <strain evidence="9 10">DSM 19022</strain>
    </source>
</reference>
<keyword evidence="10" id="KW-1185">Reference proteome</keyword>
<dbReference type="SUPFAM" id="SSF161098">
    <property type="entry name" value="MetI-like"/>
    <property type="match status" value="1"/>
</dbReference>
<evidence type="ECO:0000259" key="8">
    <source>
        <dbReference type="PROSITE" id="PS50928"/>
    </source>
</evidence>
<evidence type="ECO:0000256" key="7">
    <source>
        <dbReference type="RuleBase" id="RU363032"/>
    </source>
</evidence>
<dbReference type="OrthoDB" id="9796361at2"/>